<organism evidence="2 3">
    <name type="scientific">Prorocentrum cordatum</name>
    <dbReference type="NCBI Taxonomy" id="2364126"/>
    <lineage>
        <taxon>Eukaryota</taxon>
        <taxon>Sar</taxon>
        <taxon>Alveolata</taxon>
        <taxon>Dinophyceae</taxon>
        <taxon>Prorocentrales</taxon>
        <taxon>Prorocentraceae</taxon>
        <taxon>Prorocentrum</taxon>
    </lineage>
</organism>
<feature type="region of interest" description="Disordered" evidence="1">
    <location>
        <begin position="82"/>
        <end position="110"/>
    </location>
</feature>
<gene>
    <name evidence="2" type="ORF">PCOR1329_LOCUS17076</name>
</gene>
<dbReference type="EMBL" id="CAUYUJ010005265">
    <property type="protein sequence ID" value="CAK0812978.1"/>
    <property type="molecule type" value="Genomic_DNA"/>
</dbReference>
<reference evidence="2" key="1">
    <citation type="submission" date="2023-10" db="EMBL/GenBank/DDBJ databases">
        <authorList>
            <person name="Chen Y."/>
            <person name="Shah S."/>
            <person name="Dougan E. K."/>
            <person name="Thang M."/>
            <person name="Chan C."/>
        </authorList>
    </citation>
    <scope>NUCLEOTIDE SEQUENCE [LARGE SCALE GENOMIC DNA]</scope>
</reference>
<evidence type="ECO:0008006" key="4">
    <source>
        <dbReference type="Google" id="ProtNLM"/>
    </source>
</evidence>
<accession>A0ABN9R707</accession>
<protein>
    <recommendedName>
        <fullName evidence="4">Secreted protein</fullName>
    </recommendedName>
</protein>
<comment type="caution">
    <text evidence="2">The sequence shown here is derived from an EMBL/GenBank/DDBJ whole genome shotgun (WGS) entry which is preliminary data.</text>
</comment>
<proteinExistence type="predicted"/>
<evidence type="ECO:0000313" key="3">
    <source>
        <dbReference type="Proteomes" id="UP001189429"/>
    </source>
</evidence>
<keyword evidence="3" id="KW-1185">Reference proteome</keyword>
<dbReference type="Proteomes" id="UP001189429">
    <property type="component" value="Unassembled WGS sequence"/>
</dbReference>
<evidence type="ECO:0000256" key="1">
    <source>
        <dbReference type="SAM" id="MobiDB-lite"/>
    </source>
</evidence>
<sequence>MPSLNSNCLAALLFVASYAALVPGLLLPLVLVESISGVQRSQSTLEAQPDFHVHHILCPALSPRSHTRLGAHVSALEGGARPSQRYEDISSHVRSRGPASVSRGEAGVVL</sequence>
<name>A0ABN9R707_9DINO</name>
<evidence type="ECO:0000313" key="2">
    <source>
        <dbReference type="EMBL" id="CAK0812978.1"/>
    </source>
</evidence>